<feature type="compositionally biased region" description="Basic and acidic residues" evidence="1">
    <location>
        <begin position="263"/>
        <end position="272"/>
    </location>
</feature>
<dbReference type="GeneID" id="11530700"/>
<keyword evidence="3" id="KW-0732">Signal</keyword>
<feature type="region of interest" description="Disordered" evidence="1">
    <location>
        <begin position="250"/>
        <end position="272"/>
    </location>
</feature>
<dbReference type="eggNOG" id="ENOG502RMJZ">
    <property type="taxonomic scope" value="Eukaryota"/>
</dbReference>
<feature type="transmembrane region" description="Helical" evidence="2">
    <location>
        <begin position="117"/>
        <end position="138"/>
    </location>
</feature>
<evidence type="ECO:0000313" key="5">
    <source>
        <dbReference type="Proteomes" id="UP000005666"/>
    </source>
</evidence>
<feature type="compositionally biased region" description="Polar residues" evidence="1">
    <location>
        <begin position="250"/>
        <end position="261"/>
    </location>
</feature>
<protein>
    <submittedName>
        <fullName evidence="4">Uncharacterized protein</fullName>
    </submittedName>
</protein>
<dbReference type="KEGG" id="tpf:TPHA_0O01430"/>
<keyword evidence="2" id="KW-0812">Transmembrane</keyword>
<dbReference type="EMBL" id="HE612870">
    <property type="protein sequence ID" value="CCE66110.1"/>
    <property type="molecule type" value="Genomic_DNA"/>
</dbReference>
<evidence type="ECO:0000256" key="3">
    <source>
        <dbReference type="SAM" id="SignalP"/>
    </source>
</evidence>
<reference evidence="4 5" key="1">
    <citation type="journal article" date="2011" name="Proc. Natl. Acad. Sci. U.S.A.">
        <title>Evolutionary erosion of yeast sex chromosomes by mating-type switching accidents.</title>
        <authorList>
            <person name="Gordon J.L."/>
            <person name="Armisen D."/>
            <person name="Proux-Wera E."/>
            <person name="Oheigeartaigh S.S."/>
            <person name="Byrne K.P."/>
            <person name="Wolfe K.H."/>
        </authorList>
    </citation>
    <scope>NUCLEOTIDE SEQUENCE [LARGE SCALE GENOMIC DNA]</scope>
    <source>
        <strain evidence="5">ATCC 24235 / CBS 4417 / NBRC 1672 / NRRL Y-8282 / UCD 70-5</strain>
    </source>
</reference>
<keyword evidence="2" id="KW-1133">Transmembrane helix</keyword>
<keyword evidence="5" id="KW-1185">Reference proteome</keyword>
<evidence type="ECO:0000256" key="1">
    <source>
        <dbReference type="SAM" id="MobiDB-lite"/>
    </source>
</evidence>
<proteinExistence type="predicted"/>
<keyword evidence="2" id="KW-0472">Membrane</keyword>
<dbReference type="AlphaFoldDB" id="G8C1T2"/>
<dbReference type="Proteomes" id="UP000005666">
    <property type="component" value="Chromosome 15"/>
</dbReference>
<gene>
    <name evidence="4" type="primary">TPHA0O01430</name>
    <name evidence="4" type="ordered locus">TPHA_0O01430</name>
</gene>
<dbReference type="HOGENOM" id="CLU_019067_0_0_1"/>
<organism evidence="4 5">
    <name type="scientific">Tetrapisispora phaffii (strain ATCC 24235 / CBS 4417 / NBRC 1672 / NRRL Y-8282 / UCD 70-5)</name>
    <name type="common">Yeast</name>
    <name type="synonym">Fabospora phaffii</name>
    <dbReference type="NCBI Taxonomy" id="1071381"/>
    <lineage>
        <taxon>Eukaryota</taxon>
        <taxon>Fungi</taxon>
        <taxon>Dikarya</taxon>
        <taxon>Ascomycota</taxon>
        <taxon>Saccharomycotina</taxon>
        <taxon>Saccharomycetes</taxon>
        <taxon>Saccharomycetales</taxon>
        <taxon>Saccharomycetaceae</taxon>
        <taxon>Tetrapisispora</taxon>
    </lineage>
</organism>
<feature type="transmembrane region" description="Helical" evidence="2">
    <location>
        <begin position="38"/>
        <end position="58"/>
    </location>
</feature>
<accession>G8C1T2</accession>
<sequence length="902" mass="101572">MHQRTIAAVVSILSSLLSIALGAVAVSLAKKYDPNRCVLIIIACSSIIYGITNIFDILSTIQRSKRINKYFSFNRELFLLLQLLILGSAVEFFNNSLKNLITNDSSYLTNSLEQRLYIGFSELLIFSLFINGINIGSLNAVKSFCTRKEGEDKGVITPDYEKIYNHDQQAYKPSIPLKISSQTLTPDMDLANFGENNNIGSNYDVKNLRNGKQINLDANYNIIPAQSGINTRESSGNLSFPSVLRTKLSSSHLKPQKNLNEPSKIEEASEVSRKDKTKNFCSSFFISTSKILKGSKNYDATQAQKTSMIHSNLVQNKISKSNKNFKYFSKLSAISDMQRDMLSKYTSTDSVNKNAETNEKSDTNSYLTEKKRMSSLILESNVNMNRADKFLDECNPVALEKEAKIEVERQALKRINSALLPPILSPCEAPVLQQQGFIPGLIPELLESASNKLQTVDEINSPENFVHDHHYDNFSFDDKILEDNDLQSISQIPMFPEEPVPTQKDYKQFNLSVENLPGNVTLDMWNSDKSKFMKRAETLQDNLLLPAFNFSKQELIELDDDNSNSSILDNSHFHFPKTALGHKMNLTQIDLPYENYDTISQLDEYLTDLNDKDNNDESQLLENGLNQNLSSSNITEICSKDLSRINTRHSPTKSIISIISSGTGIHHRQKSHAGSGMGSISHNRGNSQMSNYLNSQNNFSTMLSPPTSPTRNKTFKRLGKKLSISNLSDSLSPIHSTEMTFTESMKTSNNDSNFGKLMFSGHKKRGKSLDFSYLHSLQNNGSPTKSPFNGVSQKGSITENRRNSAFAEKNLRTVSSLFYHQENSNTSPYLSDKRKQLTINTDLRAFDDQPLFTLRSTSYYSDEQKSTTSNTEYPQTLTSQYDQEKWNSSHNLMTKSDINVAL</sequence>
<name>G8C1T2_TETPH</name>
<dbReference type="RefSeq" id="XP_003688544.1">
    <property type="nucleotide sequence ID" value="XM_003688496.1"/>
</dbReference>
<evidence type="ECO:0000256" key="2">
    <source>
        <dbReference type="SAM" id="Phobius"/>
    </source>
</evidence>
<dbReference type="OrthoDB" id="4068368at2759"/>
<evidence type="ECO:0000313" key="4">
    <source>
        <dbReference type="EMBL" id="CCE66110.1"/>
    </source>
</evidence>
<feature type="chain" id="PRO_5003508736" evidence="3">
    <location>
        <begin position="23"/>
        <end position="902"/>
    </location>
</feature>
<feature type="signal peptide" evidence="3">
    <location>
        <begin position="1"/>
        <end position="22"/>
    </location>
</feature>